<name>A0A9Q8V9V9_9HYPO</name>
<dbReference type="KEGG" id="ptkz:JDV02_003512"/>
<sequence length="105" mass="11816">MKGMIHKEIWADREFYWTQLEKQPGHKTRAAWRRETRKKASAAASRHVARVGIERLGNAARHGFWRDSISLGNDSQVPRLAVHSFCTMNKDCGGRGGEGDALAKV</sequence>
<protein>
    <submittedName>
        <fullName evidence="1">Uncharacterized protein</fullName>
    </submittedName>
</protein>
<organism evidence="1 2">
    <name type="scientific">Purpureocillium takamizusanense</name>
    <dbReference type="NCBI Taxonomy" id="2060973"/>
    <lineage>
        <taxon>Eukaryota</taxon>
        <taxon>Fungi</taxon>
        <taxon>Dikarya</taxon>
        <taxon>Ascomycota</taxon>
        <taxon>Pezizomycotina</taxon>
        <taxon>Sordariomycetes</taxon>
        <taxon>Hypocreomycetidae</taxon>
        <taxon>Hypocreales</taxon>
        <taxon>Ophiocordycipitaceae</taxon>
        <taxon>Purpureocillium</taxon>
    </lineage>
</organism>
<proteinExistence type="predicted"/>
<keyword evidence="2" id="KW-1185">Reference proteome</keyword>
<dbReference type="EMBL" id="CP086355">
    <property type="protein sequence ID" value="UNI17136.1"/>
    <property type="molecule type" value="Genomic_DNA"/>
</dbReference>
<evidence type="ECO:0000313" key="2">
    <source>
        <dbReference type="Proteomes" id="UP000829364"/>
    </source>
</evidence>
<accession>A0A9Q8V9V9</accession>
<evidence type="ECO:0000313" key="1">
    <source>
        <dbReference type="EMBL" id="UNI17136.1"/>
    </source>
</evidence>
<gene>
    <name evidence="1" type="ORF">JDV02_003512</name>
</gene>
<dbReference type="RefSeq" id="XP_047840617.1">
    <property type="nucleotide sequence ID" value="XM_047984643.1"/>
</dbReference>
<dbReference type="AlphaFoldDB" id="A0A9Q8V9V9"/>
<dbReference type="Proteomes" id="UP000829364">
    <property type="component" value="Chromosome 2"/>
</dbReference>
<reference evidence="1" key="1">
    <citation type="submission" date="2021-11" db="EMBL/GenBank/DDBJ databases">
        <title>Purpureocillium_takamizusanense_genome.</title>
        <authorList>
            <person name="Nguyen N.-H."/>
        </authorList>
    </citation>
    <scope>NUCLEOTIDE SEQUENCE</scope>
    <source>
        <strain evidence="1">PT3</strain>
    </source>
</reference>
<dbReference type="GeneID" id="72065469"/>